<organism evidence="2 3">
    <name type="scientific">Linum tenue</name>
    <dbReference type="NCBI Taxonomy" id="586396"/>
    <lineage>
        <taxon>Eukaryota</taxon>
        <taxon>Viridiplantae</taxon>
        <taxon>Streptophyta</taxon>
        <taxon>Embryophyta</taxon>
        <taxon>Tracheophyta</taxon>
        <taxon>Spermatophyta</taxon>
        <taxon>Magnoliopsida</taxon>
        <taxon>eudicotyledons</taxon>
        <taxon>Gunneridae</taxon>
        <taxon>Pentapetalae</taxon>
        <taxon>rosids</taxon>
        <taxon>fabids</taxon>
        <taxon>Malpighiales</taxon>
        <taxon>Linaceae</taxon>
        <taxon>Linum</taxon>
    </lineage>
</organism>
<comment type="caution">
    <text evidence="2">The sequence shown here is derived from an EMBL/GenBank/DDBJ whole genome shotgun (WGS) entry which is preliminary data.</text>
</comment>
<sequence>MAESAAGAASSPNPLSSPPVQMDTSTPQLSQQQQQANANLNAAALTSPQAGGGMPNLPQQTLQISSPPLPPDQHQQQQQNVAAVAAAAAMSGYQIPQSLQRSPSMSRLSQMNQVQQQQQQSQFGGVSRQQQQNQQQQQGIYGPMNFGGGSGSIQQNSQQSHQLGGSNGAAGNLSRSALLGQSGHLPMMAGPAAAASAHLNLQSQLLASPRQKGGMVQGSQFHPGNSGGQALPGVQAMGMMGSLNLSSQLRSGALAYAQQRMSAGQLRQQLAQQNSLNSAQA</sequence>
<feature type="compositionally biased region" description="Low complexity" evidence="1">
    <location>
        <begin position="24"/>
        <end position="48"/>
    </location>
</feature>
<dbReference type="AlphaFoldDB" id="A0AAV0K9S7"/>
<gene>
    <name evidence="2" type="ORF">LITE_LOCUS17866</name>
</gene>
<feature type="region of interest" description="Disordered" evidence="1">
    <location>
        <begin position="96"/>
        <end position="169"/>
    </location>
</feature>
<feature type="compositionally biased region" description="Polar residues" evidence="1">
    <location>
        <begin position="57"/>
        <end position="66"/>
    </location>
</feature>
<dbReference type="EMBL" id="CAMGYJ010000005">
    <property type="protein sequence ID" value="CAI0419094.1"/>
    <property type="molecule type" value="Genomic_DNA"/>
</dbReference>
<reference evidence="2" key="1">
    <citation type="submission" date="2022-08" db="EMBL/GenBank/DDBJ databases">
        <authorList>
            <person name="Gutierrez-Valencia J."/>
        </authorList>
    </citation>
    <scope>NUCLEOTIDE SEQUENCE</scope>
</reference>
<proteinExistence type="predicted"/>
<dbReference type="Proteomes" id="UP001154282">
    <property type="component" value="Unassembled WGS sequence"/>
</dbReference>
<evidence type="ECO:0000313" key="3">
    <source>
        <dbReference type="Proteomes" id="UP001154282"/>
    </source>
</evidence>
<keyword evidence="3" id="KW-1185">Reference proteome</keyword>
<feature type="compositionally biased region" description="Low complexity" evidence="1">
    <location>
        <begin position="152"/>
        <end position="164"/>
    </location>
</feature>
<feature type="compositionally biased region" description="Low complexity" evidence="1">
    <location>
        <begin position="1"/>
        <end position="14"/>
    </location>
</feature>
<feature type="compositionally biased region" description="Polar residues" evidence="1">
    <location>
        <begin position="96"/>
        <end position="109"/>
    </location>
</feature>
<feature type="region of interest" description="Disordered" evidence="1">
    <location>
        <begin position="1"/>
        <end position="81"/>
    </location>
</feature>
<accession>A0AAV0K9S7</accession>
<evidence type="ECO:0000313" key="2">
    <source>
        <dbReference type="EMBL" id="CAI0419094.1"/>
    </source>
</evidence>
<protein>
    <submittedName>
        <fullName evidence="2">Uncharacterized protein</fullName>
    </submittedName>
</protein>
<name>A0AAV0K9S7_9ROSI</name>
<feature type="compositionally biased region" description="Low complexity" evidence="1">
    <location>
        <begin position="110"/>
        <end position="138"/>
    </location>
</feature>
<evidence type="ECO:0000256" key="1">
    <source>
        <dbReference type="SAM" id="MobiDB-lite"/>
    </source>
</evidence>